<organism evidence="1">
    <name type="scientific">Aspergillus arachidicola</name>
    <dbReference type="NCBI Taxonomy" id="656916"/>
    <lineage>
        <taxon>Eukaryota</taxon>
        <taxon>Fungi</taxon>
        <taxon>Dikarya</taxon>
        <taxon>Ascomycota</taxon>
        <taxon>Pezizomycotina</taxon>
        <taxon>Eurotiomycetes</taxon>
        <taxon>Eurotiomycetidae</taxon>
        <taxon>Eurotiales</taxon>
        <taxon>Aspergillaceae</taxon>
        <taxon>Aspergillus</taxon>
        <taxon>Aspergillus subgen. Circumdati</taxon>
    </lineage>
</organism>
<gene>
    <name evidence="1" type="ORF">BDV24DRAFT_126476</name>
</gene>
<protein>
    <submittedName>
        <fullName evidence="1">Uncharacterized protein</fullName>
    </submittedName>
</protein>
<evidence type="ECO:0000313" key="1">
    <source>
        <dbReference type="EMBL" id="KAE8344823.1"/>
    </source>
</evidence>
<proteinExistence type="predicted"/>
<dbReference type="EMBL" id="ML737122">
    <property type="protein sequence ID" value="KAE8344823.1"/>
    <property type="molecule type" value="Genomic_DNA"/>
</dbReference>
<reference evidence="1" key="1">
    <citation type="submission" date="2019-04" db="EMBL/GenBank/DDBJ databases">
        <title>Friends and foes A comparative genomics study of 23 Aspergillus species from section Flavi.</title>
        <authorList>
            <consortium name="DOE Joint Genome Institute"/>
            <person name="Kjaerbolling I."/>
            <person name="Vesth T."/>
            <person name="Frisvad J.C."/>
            <person name="Nybo J.L."/>
            <person name="Theobald S."/>
            <person name="Kildgaard S."/>
            <person name="Isbrandt T."/>
            <person name="Kuo A."/>
            <person name="Sato A."/>
            <person name="Lyhne E.K."/>
            <person name="Kogle M.E."/>
            <person name="Wiebenga A."/>
            <person name="Kun R.S."/>
            <person name="Lubbers R.J."/>
            <person name="Makela M.R."/>
            <person name="Barry K."/>
            <person name="Chovatia M."/>
            <person name="Clum A."/>
            <person name="Daum C."/>
            <person name="Haridas S."/>
            <person name="He G."/>
            <person name="LaButti K."/>
            <person name="Lipzen A."/>
            <person name="Mondo S."/>
            <person name="Riley R."/>
            <person name="Salamov A."/>
            <person name="Simmons B.A."/>
            <person name="Magnuson J.K."/>
            <person name="Henrissat B."/>
            <person name="Mortensen U.H."/>
            <person name="Larsen T.O."/>
            <person name="Devries R.P."/>
            <person name="Grigoriev I.V."/>
            <person name="Machida M."/>
            <person name="Baker S.E."/>
            <person name="Andersen M.R."/>
        </authorList>
    </citation>
    <scope>NUCLEOTIDE SEQUENCE</scope>
    <source>
        <strain evidence="1">CBS 117612</strain>
    </source>
</reference>
<dbReference type="Proteomes" id="UP000325558">
    <property type="component" value="Unassembled WGS sequence"/>
</dbReference>
<accession>A0A5N6YIU3</accession>
<dbReference type="AlphaFoldDB" id="A0A5N6YIU3"/>
<name>A0A5N6YIU3_9EURO</name>
<sequence length="79" mass="9175">MISGHRGQDNPCLTIWLDRASLRQLSEKQEPTPVFNWTGYHTVHDIRHIAHNSHKASRSNICMSRSTLLDRQTHRCNVN</sequence>